<dbReference type="InterPro" id="IPR036661">
    <property type="entry name" value="Luciferase-like_sf"/>
</dbReference>
<dbReference type="PANTHER" id="PTHR43244:SF1">
    <property type="entry name" value="5,10-METHYLENETETRAHYDROMETHANOPTERIN REDUCTASE"/>
    <property type="match status" value="1"/>
</dbReference>
<evidence type="ECO:0000256" key="1">
    <source>
        <dbReference type="ARBA" id="ARBA00023002"/>
    </source>
</evidence>
<evidence type="ECO:0000313" key="3">
    <source>
        <dbReference type="EMBL" id="GHO57550.1"/>
    </source>
</evidence>
<dbReference type="InterPro" id="IPR050564">
    <property type="entry name" value="F420-G6PD/mer"/>
</dbReference>
<evidence type="ECO:0000259" key="2">
    <source>
        <dbReference type="Pfam" id="PF00296"/>
    </source>
</evidence>
<dbReference type="EMBL" id="BNJG01000002">
    <property type="protein sequence ID" value="GHO57550.1"/>
    <property type="molecule type" value="Genomic_DNA"/>
</dbReference>
<accession>A0ABQ3UZ41</accession>
<gene>
    <name evidence="3" type="ORF">KSB_60250</name>
</gene>
<protein>
    <submittedName>
        <fullName evidence="3">LLM class F420-dependent oxidoreductase</fullName>
    </submittedName>
</protein>
<dbReference type="Proteomes" id="UP000654345">
    <property type="component" value="Unassembled WGS sequence"/>
</dbReference>
<feature type="domain" description="Luciferase-like" evidence="2">
    <location>
        <begin position="34"/>
        <end position="305"/>
    </location>
</feature>
<name>A0ABQ3UZ41_9CHLR</name>
<sequence>MEQKEALCQPAHATESRALRDRVGMYIQARDTVDTIAKIREAEAAGVQQVWMATEYAGRADVLTAFAAAAARTERIRLGSAVIPTYPRHPLVMAQQALAVHDVAPGRLRLGVGSSHRFYVEGIYGLQQTSPLSHLKEYLQVMRELLWEGSVKYDGTFFHAAYTLPRTARVPLMMSAMGLKAFRLAGEISDGAITSTSPLPYLRDLALPALRAGAEAVGHPTPPVVALVSVALSTNTEAVFVTIRQQVQRMIHIDAYARMFTQAGFAKAVAGDEADLDALARSLVISGDEATVRQHIQEWLASGLDELLLSLVPIVDAESERQQLLHLIGSLDA</sequence>
<dbReference type="CDD" id="cd01097">
    <property type="entry name" value="Tetrahydromethanopterin_reductase"/>
    <property type="match status" value="1"/>
</dbReference>
<dbReference type="Gene3D" id="3.20.20.30">
    <property type="entry name" value="Luciferase-like domain"/>
    <property type="match status" value="1"/>
</dbReference>
<dbReference type="SUPFAM" id="SSF51679">
    <property type="entry name" value="Bacterial luciferase-like"/>
    <property type="match status" value="1"/>
</dbReference>
<evidence type="ECO:0000313" key="4">
    <source>
        <dbReference type="Proteomes" id="UP000654345"/>
    </source>
</evidence>
<keyword evidence="1" id="KW-0560">Oxidoreductase</keyword>
<dbReference type="Pfam" id="PF00296">
    <property type="entry name" value="Bac_luciferase"/>
    <property type="match status" value="1"/>
</dbReference>
<dbReference type="InterPro" id="IPR011251">
    <property type="entry name" value="Luciferase-like_dom"/>
</dbReference>
<organism evidence="3 4">
    <name type="scientific">Ktedonobacter robiniae</name>
    <dbReference type="NCBI Taxonomy" id="2778365"/>
    <lineage>
        <taxon>Bacteria</taxon>
        <taxon>Bacillati</taxon>
        <taxon>Chloroflexota</taxon>
        <taxon>Ktedonobacteria</taxon>
        <taxon>Ktedonobacterales</taxon>
        <taxon>Ktedonobacteraceae</taxon>
        <taxon>Ktedonobacter</taxon>
    </lineage>
</organism>
<proteinExistence type="predicted"/>
<keyword evidence="4" id="KW-1185">Reference proteome</keyword>
<dbReference type="PANTHER" id="PTHR43244">
    <property type="match status" value="1"/>
</dbReference>
<comment type="caution">
    <text evidence="3">The sequence shown here is derived from an EMBL/GenBank/DDBJ whole genome shotgun (WGS) entry which is preliminary data.</text>
</comment>
<reference evidence="3 4" key="1">
    <citation type="journal article" date="2021" name="Int. J. Syst. Evol. Microbiol.">
        <title>Reticulibacter mediterranei gen. nov., sp. nov., within the new family Reticulibacteraceae fam. nov., and Ktedonospora formicarum gen. nov., sp. nov., Ktedonobacter robiniae sp. nov., Dictyobacter formicarum sp. nov. and Dictyobacter arantiisoli sp. nov., belonging to the class Ktedonobacteria.</title>
        <authorList>
            <person name="Yabe S."/>
            <person name="Zheng Y."/>
            <person name="Wang C.M."/>
            <person name="Sakai Y."/>
            <person name="Abe K."/>
            <person name="Yokota A."/>
            <person name="Donadio S."/>
            <person name="Cavaletti L."/>
            <person name="Monciardini P."/>
        </authorList>
    </citation>
    <scope>NUCLEOTIDE SEQUENCE [LARGE SCALE GENOMIC DNA]</scope>
    <source>
        <strain evidence="3 4">SOSP1-30</strain>
    </source>
</reference>